<dbReference type="RefSeq" id="WP_135118798.1">
    <property type="nucleotide sequence ID" value="NZ_SPQZ01000001.1"/>
</dbReference>
<dbReference type="EMBL" id="SPQZ01000001">
    <property type="protein sequence ID" value="TFV99902.1"/>
    <property type="molecule type" value="Genomic_DNA"/>
</dbReference>
<keyword evidence="1" id="KW-0812">Transmembrane</keyword>
<name>A0A4Y9R7K1_9MICO</name>
<evidence type="ECO:0000313" key="2">
    <source>
        <dbReference type="EMBL" id="TFV99902.1"/>
    </source>
</evidence>
<comment type="caution">
    <text evidence="2">The sequence shown here is derived from an EMBL/GenBank/DDBJ whole genome shotgun (WGS) entry which is preliminary data.</text>
</comment>
<reference evidence="2 3" key="1">
    <citation type="journal article" date="2018" name="J. Microbiol.">
        <title>Leifsonia flava sp. nov., a novel actinobacterium isolated from the rhizosphere of Aquilegia viridiflora.</title>
        <authorList>
            <person name="Cai Y."/>
            <person name="Tao W.Z."/>
            <person name="Ma Y.J."/>
            <person name="Cheng J."/>
            <person name="Zhang M.Y."/>
            <person name="Zhang Y.X."/>
        </authorList>
    </citation>
    <scope>NUCLEOTIDE SEQUENCE [LARGE SCALE GENOMIC DNA]</scope>
    <source>
        <strain evidence="2 3">SYP-B2174</strain>
    </source>
</reference>
<proteinExistence type="predicted"/>
<evidence type="ECO:0000256" key="1">
    <source>
        <dbReference type="SAM" id="Phobius"/>
    </source>
</evidence>
<feature type="transmembrane region" description="Helical" evidence="1">
    <location>
        <begin position="12"/>
        <end position="34"/>
    </location>
</feature>
<organism evidence="2 3">
    <name type="scientific">Orlajensenia leifsoniae</name>
    <dbReference type="NCBI Taxonomy" id="2561933"/>
    <lineage>
        <taxon>Bacteria</taxon>
        <taxon>Bacillati</taxon>
        <taxon>Actinomycetota</taxon>
        <taxon>Actinomycetes</taxon>
        <taxon>Micrococcales</taxon>
        <taxon>Microbacteriaceae</taxon>
        <taxon>Orlajensenia</taxon>
    </lineage>
</organism>
<sequence length="64" mass="7269">MYTVDWFTIPYIAFLVLLTLGTLTLLVLLGRLIFVATQALQSYRRAQELKITLLLAEDGDVTDH</sequence>
<keyword evidence="1" id="KW-1133">Transmembrane helix</keyword>
<keyword evidence="3" id="KW-1185">Reference proteome</keyword>
<evidence type="ECO:0000313" key="3">
    <source>
        <dbReference type="Proteomes" id="UP000298127"/>
    </source>
</evidence>
<dbReference type="AlphaFoldDB" id="A0A4Y9R7K1"/>
<gene>
    <name evidence="2" type="ORF">E4M00_01480</name>
</gene>
<dbReference type="Proteomes" id="UP000298127">
    <property type="component" value="Unassembled WGS sequence"/>
</dbReference>
<protein>
    <submittedName>
        <fullName evidence="2">Uncharacterized protein</fullName>
    </submittedName>
</protein>
<accession>A0A4Y9R7K1</accession>
<keyword evidence="1" id="KW-0472">Membrane</keyword>